<dbReference type="Gene3D" id="2.130.10.10">
    <property type="entry name" value="YVTN repeat-like/Quinoprotein amine dehydrogenase"/>
    <property type="match status" value="1"/>
</dbReference>
<dbReference type="InterPro" id="IPR044536">
    <property type="entry name" value="PEX7"/>
</dbReference>
<reference evidence="6" key="1">
    <citation type="submission" date="2025-08" db="UniProtKB">
        <authorList>
            <consortium name="RefSeq"/>
        </authorList>
    </citation>
    <scope>IDENTIFICATION</scope>
</reference>
<feature type="chain" id="PRO_5027769145" evidence="5">
    <location>
        <begin position="22"/>
        <end position="75"/>
    </location>
</feature>
<dbReference type="RefSeq" id="XP_016977292.1">
    <property type="nucleotide sequence ID" value="XM_017121803.1"/>
</dbReference>
<dbReference type="OrthoDB" id="273771at2759"/>
<dbReference type="SUPFAM" id="SSF50978">
    <property type="entry name" value="WD40 repeat-like"/>
    <property type="match status" value="1"/>
</dbReference>
<organism evidence="6">
    <name type="scientific">Drosophila rhopaloa</name>
    <name type="common">Fruit fly</name>
    <dbReference type="NCBI Taxonomy" id="1041015"/>
    <lineage>
        <taxon>Eukaryota</taxon>
        <taxon>Metazoa</taxon>
        <taxon>Ecdysozoa</taxon>
        <taxon>Arthropoda</taxon>
        <taxon>Hexapoda</taxon>
        <taxon>Insecta</taxon>
        <taxon>Pterygota</taxon>
        <taxon>Neoptera</taxon>
        <taxon>Endopterygota</taxon>
        <taxon>Diptera</taxon>
        <taxon>Brachycera</taxon>
        <taxon>Muscomorpha</taxon>
        <taxon>Ephydroidea</taxon>
        <taxon>Drosophilidae</taxon>
        <taxon>Drosophila</taxon>
        <taxon>Sophophora</taxon>
    </lineage>
</organism>
<dbReference type="InterPro" id="IPR015943">
    <property type="entry name" value="WD40/YVTN_repeat-like_dom_sf"/>
</dbReference>
<feature type="signal peptide" evidence="5">
    <location>
        <begin position="1"/>
        <end position="21"/>
    </location>
</feature>
<dbReference type="GO" id="GO:0005829">
    <property type="term" value="C:cytosol"/>
    <property type="evidence" value="ECO:0007669"/>
    <property type="project" value="TreeGrafter"/>
</dbReference>
<accession>A0A6P4EGE6</accession>
<name>A0A6P4EGE6_DRORH</name>
<dbReference type="AlphaFoldDB" id="A0A6P4EGE6"/>
<evidence type="ECO:0000313" key="6">
    <source>
        <dbReference type="RefSeq" id="XP_016977292.1"/>
    </source>
</evidence>
<evidence type="ECO:0000256" key="5">
    <source>
        <dbReference type="SAM" id="SignalP"/>
    </source>
</evidence>
<evidence type="ECO:0000256" key="1">
    <source>
        <dbReference type="ARBA" id="ARBA00004496"/>
    </source>
</evidence>
<dbReference type="GO" id="GO:0016558">
    <property type="term" value="P:protein import into peroxisome matrix"/>
    <property type="evidence" value="ECO:0007669"/>
    <property type="project" value="InterPro"/>
</dbReference>
<dbReference type="GO" id="GO:0005053">
    <property type="term" value="F:peroxisome matrix targeting signal-2 binding"/>
    <property type="evidence" value="ECO:0007669"/>
    <property type="project" value="InterPro"/>
</dbReference>
<keyword evidence="5" id="KW-0732">Signal</keyword>
<dbReference type="GO" id="GO:0005782">
    <property type="term" value="C:peroxisomal matrix"/>
    <property type="evidence" value="ECO:0007669"/>
    <property type="project" value="TreeGrafter"/>
</dbReference>
<comment type="subcellular location">
    <subcellularLocation>
        <location evidence="1">Cytoplasm</location>
    </subcellularLocation>
</comment>
<keyword evidence="2" id="KW-0813">Transport</keyword>
<keyword evidence="4" id="KW-0653">Protein transport</keyword>
<evidence type="ECO:0000256" key="4">
    <source>
        <dbReference type="ARBA" id="ARBA00022927"/>
    </source>
</evidence>
<protein>
    <submittedName>
        <fullName evidence="6">Peroxisomal targeting signal 2 receptor-like</fullName>
    </submittedName>
</protein>
<dbReference type="PANTHER" id="PTHR46027">
    <property type="entry name" value="PEROXISOMAL TARGETING SIGNAL 2 RECEPTOR"/>
    <property type="match status" value="1"/>
</dbReference>
<dbReference type="InterPro" id="IPR036322">
    <property type="entry name" value="WD40_repeat_dom_sf"/>
</dbReference>
<evidence type="ECO:0000256" key="2">
    <source>
        <dbReference type="ARBA" id="ARBA00022448"/>
    </source>
</evidence>
<evidence type="ECO:0000256" key="3">
    <source>
        <dbReference type="ARBA" id="ARBA00022490"/>
    </source>
</evidence>
<dbReference type="PANTHER" id="PTHR46027:SF1">
    <property type="entry name" value="PEROXISOMAL TARGETING SIGNAL 2 RECEPTOR"/>
    <property type="match status" value="1"/>
</dbReference>
<gene>
    <name evidence="6" type="primary">LOC108043220</name>
</gene>
<proteinExistence type="predicted"/>
<keyword evidence="3" id="KW-0963">Cytoplasm</keyword>
<sequence length="75" mass="8532">MLNKILIVCNILLLPPFRIWNLERGETAQEINAQHTEFVCGLDWNPHRTHQLADCGWDSLANVYTPQCLSGELAV</sequence>